<evidence type="ECO:0000256" key="1">
    <source>
        <dbReference type="ARBA" id="ARBA00022729"/>
    </source>
</evidence>
<keyword evidence="5" id="KW-1185">Reference proteome</keyword>
<feature type="domain" description="Bacterial Ig-like" evidence="3">
    <location>
        <begin position="752"/>
        <end position="832"/>
    </location>
</feature>
<organism evidence="4 5">
    <name type="scientific">Granulicella cerasi</name>
    <dbReference type="NCBI Taxonomy" id="741063"/>
    <lineage>
        <taxon>Bacteria</taxon>
        <taxon>Pseudomonadati</taxon>
        <taxon>Acidobacteriota</taxon>
        <taxon>Terriglobia</taxon>
        <taxon>Terriglobales</taxon>
        <taxon>Acidobacteriaceae</taxon>
        <taxon>Granulicella</taxon>
    </lineage>
</organism>
<dbReference type="EMBL" id="JBHSWI010000001">
    <property type="protein sequence ID" value="MFC6644218.1"/>
    <property type="molecule type" value="Genomic_DNA"/>
</dbReference>
<accession>A0ABW1Z5S8</accession>
<dbReference type="PANTHER" id="PTHR44103">
    <property type="entry name" value="PROPROTEIN CONVERTASE P"/>
    <property type="match status" value="1"/>
</dbReference>
<sequence length="1294" mass="131806">MLRSLLRPAASLYLFLLFAAASAGLAQTFRSAVVQEVSGTPTNLATADFNKDGHPDIVYQDAHTGGSLHVMQNNGSGTFTEVQQIAVLAGIGGKITAADVNNDGFPDLIVAYDGYDTLTIPPEFNVFLNNGNGTFGTAIASTYPITSGPDDPYYHLAVADFDKDGHMDFVFTSTGCGVCVMRGDGNGHFQPYVSSGAAFDADVFVGDFNEDGRPDFVVRNLFEVDLFLNQGSSFQQIKISPFLYQQQGLYVADINHDGHLDILYGSNYSLQAAMGLGDGTFVTNTVGALVAPILSVADTNGDGLADIISSSDIGPIAMIQNTSGKFSYTSLQGVAGGDKGLLSPVYADFDGDGLGDIITGATGALITMKGVANGTFAGATSFYTQSDALDVQITDFNRDGNPDVEVTAGGGSYYGSLYAFTGDGQGNFAESGQMSSGGLTYSGQSSIADFNGDGLPDVFNTGYIVYGSGTLGTFAQTPKQIAPLPTGNHPSGYSTVADFNEDGYPDALYSTASGGYGGGNYLVLAVSTGLNAYSSTILNVPATPLAVVAKDINHDGHVDLVVASTTQVFVYLGDGKGNLTLAQTLELGFSTMPSNGAYGPFADLEVADVDGDGNLDLLVPIQTMPLIRIFYGKADGTFEAPVSLTTQYPVGFVTVADIDLDGRQDLVLGGHGLVRILHGLGSRTFGAPQSLAGNSSPQKIRVADVNHDGNPDLIVPNGGINTFLDPGQSFTVLVNATAPAAPASSTTLTCLPSRINIGDTAQLTALVTASSGTPTGSITFTDNGATLSTLALANGSASIGYLGAVAGVHSLVASFTPTNNFSPSNASCQETVVGLPTTASLTATPTALQYGSPVTLTATVAATNAPGPSVPTGTVTFYSNGALLGSATLNNGVASLAASSLGVGVDNLTCSYGGNAIYLASNCNTVPATVDAAASSLTLTSSNNPAPALTPVTFTAQLSINGQHAAAGTVIALSINGQTINLTTDGTGSAKYTTTTLTSGTYPVTATTVATSTTQSSSAALSEVITANATATNLTIVPNPAYMSQLVTMTATVASPQAGVPTPVGSILFTDGTTTLSTQPLNSAGVATFSTSTLAVGTHPITASYVPAITSYASSTSTVVNEVILPSDFMITLSSASITLAPGSTGTVTVQLASVGNFAGPLTLTLGALPAYATASLKPTSVTLTAGSTATSTLTINTAMKAGNALPEKPGSKDLPLLFCGFFLLGLPVLAKSARKPVRLLLSLLLMMALQSTVGCTHSYYTLTTVSTGSYQLPVTATDANHNPKTAILTVIVK</sequence>
<evidence type="ECO:0000313" key="4">
    <source>
        <dbReference type="EMBL" id="MFC6644218.1"/>
    </source>
</evidence>
<feature type="chain" id="PRO_5045418140" evidence="2">
    <location>
        <begin position="27"/>
        <end position="1294"/>
    </location>
</feature>
<dbReference type="InterPro" id="IPR013517">
    <property type="entry name" value="FG-GAP"/>
</dbReference>
<dbReference type="Pfam" id="PF16640">
    <property type="entry name" value="Big_3_5"/>
    <property type="match status" value="3"/>
</dbReference>
<comment type="caution">
    <text evidence="4">The sequence shown here is derived from an EMBL/GenBank/DDBJ whole genome shotgun (WGS) entry which is preliminary data.</text>
</comment>
<dbReference type="InterPro" id="IPR032109">
    <property type="entry name" value="Big_3_5"/>
</dbReference>
<dbReference type="Proteomes" id="UP001596391">
    <property type="component" value="Unassembled WGS sequence"/>
</dbReference>
<evidence type="ECO:0000256" key="2">
    <source>
        <dbReference type="SAM" id="SignalP"/>
    </source>
</evidence>
<feature type="domain" description="Bacterial Ig-like" evidence="3">
    <location>
        <begin position="841"/>
        <end position="930"/>
    </location>
</feature>
<dbReference type="InterPro" id="IPR028994">
    <property type="entry name" value="Integrin_alpha_N"/>
</dbReference>
<evidence type="ECO:0000313" key="5">
    <source>
        <dbReference type="Proteomes" id="UP001596391"/>
    </source>
</evidence>
<feature type="signal peptide" evidence="2">
    <location>
        <begin position="1"/>
        <end position="26"/>
    </location>
</feature>
<gene>
    <name evidence="4" type="ORF">ACFQBQ_01140</name>
</gene>
<dbReference type="RefSeq" id="WP_263372159.1">
    <property type="nucleotide sequence ID" value="NZ_JAGSYD010000004.1"/>
</dbReference>
<reference evidence="5" key="1">
    <citation type="journal article" date="2019" name="Int. J. Syst. Evol. Microbiol.">
        <title>The Global Catalogue of Microorganisms (GCM) 10K type strain sequencing project: providing services to taxonomists for standard genome sequencing and annotation.</title>
        <authorList>
            <consortium name="The Broad Institute Genomics Platform"/>
            <consortium name="The Broad Institute Genome Sequencing Center for Infectious Disease"/>
            <person name="Wu L."/>
            <person name="Ma J."/>
        </authorList>
    </citation>
    <scope>NUCLEOTIDE SEQUENCE [LARGE SCALE GENOMIC DNA]</scope>
    <source>
        <strain evidence="5">CGMCC 1.16026</strain>
    </source>
</reference>
<dbReference type="PANTHER" id="PTHR44103:SF1">
    <property type="entry name" value="PROPROTEIN CONVERTASE P"/>
    <property type="match status" value="1"/>
</dbReference>
<protein>
    <submittedName>
        <fullName evidence="4">FG-GAP-like repeat-containing protein</fullName>
    </submittedName>
</protein>
<feature type="domain" description="Bacterial Ig-like" evidence="3">
    <location>
        <begin position="1034"/>
        <end position="1121"/>
    </location>
</feature>
<dbReference type="SUPFAM" id="SSF69318">
    <property type="entry name" value="Integrin alpha N-terminal domain"/>
    <property type="match status" value="3"/>
</dbReference>
<evidence type="ECO:0000259" key="3">
    <source>
        <dbReference type="Pfam" id="PF16640"/>
    </source>
</evidence>
<keyword evidence="1 2" id="KW-0732">Signal</keyword>
<dbReference type="Gene3D" id="2.60.40.10">
    <property type="entry name" value="Immunoglobulins"/>
    <property type="match status" value="3"/>
</dbReference>
<name>A0ABW1Z5S8_9BACT</name>
<dbReference type="InterPro" id="IPR013783">
    <property type="entry name" value="Ig-like_fold"/>
</dbReference>
<dbReference type="Pfam" id="PF13517">
    <property type="entry name" value="FG-GAP_3"/>
    <property type="match status" value="5"/>
</dbReference>
<proteinExistence type="predicted"/>
<dbReference type="Gene3D" id="2.130.10.130">
    <property type="entry name" value="Integrin alpha, N-terminal"/>
    <property type="match status" value="3"/>
</dbReference>